<evidence type="ECO:0000256" key="3">
    <source>
        <dbReference type="ARBA" id="ARBA00007967"/>
    </source>
</evidence>
<dbReference type="Gramene" id="CDP14234">
    <property type="protein sequence ID" value="CDP14234"/>
    <property type="gene ID" value="GSCOC_T00040509001"/>
</dbReference>
<reference evidence="9" key="1">
    <citation type="journal article" date="2014" name="Science">
        <title>The coffee genome provides insight into the convergent evolution of caffeine biosynthesis.</title>
        <authorList>
            <person name="Denoeud F."/>
            <person name="Carretero-Paulet L."/>
            <person name="Dereeper A."/>
            <person name="Droc G."/>
            <person name="Guyot R."/>
            <person name="Pietrella M."/>
            <person name="Zheng C."/>
            <person name="Alberti A."/>
            <person name="Anthony F."/>
            <person name="Aprea G."/>
            <person name="Aury J.M."/>
            <person name="Bento P."/>
            <person name="Bernard M."/>
            <person name="Bocs S."/>
            <person name="Campa C."/>
            <person name="Cenci A."/>
            <person name="Combes M.C."/>
            <person name="Crouzillat D."/>
            <person name="Da Silva C."/>
            <person name="Daddiego L."/>
            <person name="De Bellis F."/>
            <person name="Dussert S."/>
            <person name="Garsmeur O."/>
            <person name="Gayraud T."/>
            <person name="Guignon V."/>
            <person name="Jahn K."/>
            <person name="Jamilloux V."/>
            <person name="Joet T."/>
            <person name="Labadie K."/>
            <person name="Lan T."/>
            <person name="Leclercq J."/>
            <person name="Lepelley M."/>
            <person name="Leroy T."/>
            <person name="Li L.T."/>
            <person name="Librado P."/>
            <person name="Lopez L."/>
            <person name="Munoz A."/>
            <person name="Noel B."/>
            <person name="Pallavicini A."/>
            <person name="Perrotta G."/>
            <person name="Poncet V."/>
            <person name="Pot D."/>
            <person name="Priyono X."/>
            <person name="Rigoreau M."/>
            <person name="Rouard M."/>
            <person name="Rozas J."/>
            <person name="Tranchant-Dubreuil C."/>
            <person name="VanBuren R."/>
            <person name="Zhang Q."/>
            <person name="Andrade A.C."/>
            <person name="Argout X."/>
            <person name="Bertrand B."/>
            <person name="de Kochko A."/>
            <person name="Graziosi G."/>
            <person name="Henry R.J."/>
            <person name="Jayarama X."/>
            <person name="Ming R."/>
            <person name="Nagai C."/>
            <person name="Rounsley S."/>
            <person name="Sankoff D."/>
            <person name="Giuliano G."/>
            <person name="Albert V.A."/>
            <person name="Wincker P."/>
            <person name="Lashermes P."/>
        </authorList>
    </citation>
    <scope>NUCLEOTIDE SEQUENCE [LARGE SCALE GENOMIC DNA]</scope>
    <source>
        <strain evidence="9">cv. DH200-94</strain>
    </source>
</reference>
<gene>
    <name evidence="8" type="ORF">GSCOC_T00040509001</name>
</gene>
<accession>A0A068V177</accession>
<dbReference type="Proteomes" id="UP000295252">
    <property type="component" value="Chromosome VIII"/>
</dbReference>
<keyword evidence="9" id="KW-1185">Reference proteome</keyword>
<keyword evidence="7" id="KW-0460">Magnesium</keyword>
<evidence type="ECO:0000256" key="1">
    <source>
        <dbReference type="ARBA" id="ARBA00001946"/>
    </source>
</evidence>
<dbReference type="Pfam" id="PF03492">
    <property type="entry name" value="Methyltransf_7"/>
    <property type="match status" value="1"/>
</dbReference>
<name>A0A068V177_COFCA</name>
<comment type="pathway">
    <text evidence="2">Alkaloid biosynthesis.</text>
</comment>
<dbReference type="OrthoDB" id="1523883at2759"/>
<protein>
    <submittedName>
        <fullName evidence="8">Uncharacterized protein</fullName>
    </submittedName>
</protein>
<dbReference type="InParanoid" id="A0A068V177"/>
<dbReference type="GO" id="GO:0046872">
    <property type="term" value="F:metal ion binding"/>
    <property type="evidence" value="ECO:0007669"/>
    <property type="project" value="UniProtKB-KW"/>
</dbReference>
<dbReference type="EMBL" id="HG739165">
    <property type="protein sequence ID" value="CDP14234.1"/>
    <property type="molecule type" value="Genomic_DNA"/>
</dbReference>
<evidence type="ECO:0000313" key="9">
    <source>
        <dbReference type="Proteomes" id="UP000295252"/>
    </source>
</evidence>
<sequence length="82" mass="8817">MEVIEVLHMNGGNGDKSYANNSLVQQKVTLMTRPITEAAITDLYCSLIPKSISIADLGCSSGPNTFLAVSELIKTVNENAKF</sequence>
<keyword evidence="5" id="KW-0808">Transferase</keyword>
<dbReference type="OMA" id="VERDLYM"/>
<proteinExistence type="inferred from homology"/>
<dbReference type="GO" id="GO:0032259">
    <property type="term" value="P:methylation"/>
    <property type="evidence" value="ECO:0007669"/>
    <property type="project" value="UniProtKB-KW"/>
</dbReference>
<comment type="similarity">
    <text evidence="3">Belongs to the methyltransferase superfamily. Type-7 methyltransferase family.</text>
</comment>
<dbReference type="PANTHER" id="PTHR31009">
    <property type="entry name" value="S-ADENOSYL-L-METHIONINE:CARBOXYL METHYLTRANSFERASE FAMILY PROTEIN"/>
    <property type="match status" value="1"/>
</dbReference>
<evidence type="ECO:0000313" key="8">
    <source>
        <dbReference type="EMBL" id="CDP14234.1"/>
    </source>
</evidence>
<comment type="cofactor">
    <cofactor evidence="1">
        <name>Mg(2+)</name>
        <dbReference type="ChEBI" id="CHEBI:18420"/>
    </cofactor>
</comment>
<dbReference type="InterPro" id="IPR042086">
    <property type="entry name" value="MeTrfase_capping"/>
</dbReference>
<dbReference type="SUPFAM" id="SSF53335">
    <property type="entry name" value="S-adenosyl-L-methionine-dependent methyltransferases"/>
    <property type="match status" value="1"/>
</dbReference>
<keyword evidence="4" id="KW-0489">Methyltransferase</keyword>
<evidence type="ECO:0000256" key="2">
    <source>
        <dbReference type="ARBA" id="ARBA00004913"/>
    </source>
</evidence>
<dbReference type="Gene3D" id="1.10.1200.270">
    <property type="entry name" value="Methyltransferase, alpha-helical capping domain"/>
    <property type="match status" value="1"/>
</dbReference>
<dbReference type="InterPro" id="IPR005299">
    <property type="entry name" value="MeTrfase_7"/>
</dbReference>
<evidence type="ECO:0000256" key="4">
    <source>
        <dbReference type="ARBA" id="ARBA00022603"/>
    </source>
</evidence>
<dbReference type="InterPro" id="IPR029063">
    <property type="entry name" value="SAM-dependent_MTases_sf"/>
</dbReference>
<dbReference type="Gene3D" id="3.40.50.150">
    <property type="entry name" value="Vaccinia Virus protein VP39"/>
    <property type="match status" value="1"/>
</dbReference>
<dbReference type="AlphaFoldDB" id="A0A068V177"/>
<dbReference type="STRING" id="49390.A0A068V177"/>
<evidence type="ECO:0000256" key="7">
    <source>
        <dbReference type="ARBA" id="ARBA00022842"/>
    </source>
</evidence>
<evidence type="ECO:0000256" key="6">
    <source>
        <dbReference type="ARBA" id="ARBA00022723"/>
    </source>
</evidence>
<keyword evidence="6" id="KW-0479">Metal-binding</keyword>
<dbReference type="GO" id="GO:0008168">
    <property type="term" value="F:methyltransferase activity"/>
    <property type="evidence" value="ECO:0007669"/>
    <property type="project" value="UniProtKB-KW"/>
</dbReference>
<organism evidence="8 9">
    <name type="scientific">Coffea canephora</name>
    <name type="common">Robusta coffee</name>
    <dbReference type="NCBI Taxonomy" id="49390"/>
    <lineage>
        <taxon>Eukaryota</taxon>
        <taxon>Viridiplantae</taxon>
        <taxon>Streptophyta</taxon>
        <taxon>Embryophyta</taxon>
        <taxon>Tracheophyta</taxon>
        <taxon>Spermatophyta</taxon>
        <taxon>Magnoliopsida</taxon>
        <taxon>eudicotyledons</taxon>
        <taxon>Gunneridae</taxon>
        <taxon>Pentapetalae</taxon>
        <taxon>asterids</taxon>
        <taxon>lamiids</taxon>
        <taxon>Gentianales</taxon>
        <taxon>Rubiaceae</taxon>
        <taxon>Ixoroideae</taxon>
        <taxon>Gardenieae complex</taxon>
        <taxon>Bertiereae - Coffeeae clade</taxon>
        <taxon>Coffeeae</taxon>
        <taxon>Coffea</taxon>
    </lineage>
</organism>
<evidence type="ECO:0000256" key="5">
    <source>
        <dbReference type="ARBA" id="ARBA00022679"/>
    </source>
</evidence>
<dbReference type="PhylomeDB" id="A0A068V177"/>